<evidence type="ECO:0000313" key="2">
    <source>
        <dbReference type="Proteomes" id="UP001500620"/>
    </source>
</evidence>
<dbReference type="EMBL" id="BAABAT010000006">
    <property type="protein sequence ID" value="GAA4248873.1"/>
    <property type="molecule type" value="Genomic_DNA"/>
</dbReference>
<name>A0ABP8D785_9ACTN</name>
<keyword evidence="2" id="KW-1185">Reference proteome</keyword>
<evidence type="ECO:0000313" key="1">
    <source>
        <dbReference type="EMBL" id="GAA4248873.1"/>
    </source>
</evidence>
<dbReference type="InterPro" id="IPR029044">
    <property type="entry name" value="Nucleotide-diphossugar_trans"/>
</dbReference>
<dbReference type="SUPFAM" id="SSF53448">
    <property type="entry name" value="Nucleotide-diphospho-sugar transferases"/>
    <property type="match status" value="1"/>
</dbReference>
<evidence type="ECO:0008006" key="3">
    <source>
        <dbReference type="Google" id="ProtNLM"/>
    </source>
</evidence>
<dbReference type="Proteomes" id="UP001500620">
    <property type="component" value="Unassembled WGS sequence"/>
</dbReference>
<reference evidence="2" key="1">
    <citation type="journal article" date="2019" name="Int. J. Syst. Evol. Microbiol.">
        <title>The Global Catalogue of Microorganisms (GCM) 10K type strain sequencing project: providing services to taxonomists for standard genome sequencing and annotation.</title>
        <authorList>
            <consortium name="The Broad Institute Genomics Platform"/>
            <consortium name="The Broad Institute Genome Sequencing Center for Infectious Disease"/>
            <person name="Wu L."/>
            <person name="Ma J."/>
        </authorList>
    </citation>
    <scope>NUCLEOTIDE SEQUENCE [LARGE SCALE GENOMIC DNA]</scope>
    <source>
        <strain evidence="2">JCM 17441</strain>
    </source>
</reference>
<proteinExistence type="predicted"/>
<gene>
    <name evidence="1" type="ORF">GCM10022255_030640</name>
</gene>
<sequence length="358" mass="39597">MPTARRIRGDAEQAATLLGTARLAESLGTRLIALASRDAGREDISELLAAHGVAVDLVAIDAPRVPGGGHPYLETTEMLTGTDFERDADVSQKRNLALLLARSVGWRRIAFLDDDITVPDPADLRRAAGALNGHAVVGLRVGGFEDNSVVCHARRALGDPQDTFVGGGAMVVSLARAAEAFFPDVYNEDWFFLLGEARLRGVARFGAVRQRPFDPFEDTRRALDQEFGDTLAEGVFAVLSRGGTIRDTLNEGYWMGFLATRRRLIQQLLVRATTTRHEPGRDRMITALQAARARSYLIEPRACLRFLLAWRRDRLEWSDAVAALPTTLRLEEALHEFGLAHATTVHLGRRARRPLFRR</sequence>
<organism evidence="1 2">
    <name type="scientific">Dactylosporangium darangshiense</name>
    <dbReference type="NCBI Taxonomy" id="579108"/>
    <lineage>
        <taxon>Bacteria</taxon>
        <taxon>Bacillati</taxon>
        <taxon>Actinomycetota</taxon>
        <taxon>Actinomycetes</taxon>
        <taxon>Micromonosporales</taxon>
        <taxon>Micromonosporaceae</taxon>
        <taxon>Dactylosporangium</taxon>
    </lineage>
</organism>
<protein>
    <recommendedName>
        <fullName evidence="3">Glycosyltransferase</fullName>
    </recommendedName>
</protein>
<comment type="caution">
    <text evidence="1">The sequence shown here is derived from an EMBL/GenBank/DDBJ whole genome shotgun (WGS) entry which is preliminary data.</text>
</comment>
<accession>A0ABP8D785</accession>